<gene>
    <name evidence="2" type="ORF">NDU88_000825</name>
</gene>
<name>A0AAV7LFU8_PLEWA</name>
<protein>
    <submittedName>
        <fullName evidence="2">Uncharacterized protein</fullName>
    </submittedName>
</protein>
<reference evidence="2" key="1">
    <citation type="journal article" date="2022" name="bioRxiv">
        <title>Sequencing and chromosome-scale assembly of the giantPleurodeles waltlgenome.</title>
        <authorList>
            <person name="Brown T."/>
            <person name="Elewa A."/>
            <person name="Iarovenko S."/>
            <person name="Subramanian E."/>
            <person name="Araus A.J."/>
            <person name="Petzold A."/>
            <person name="Susuki M."/>
            <person name="Suzuki K.-i.T."/>
            <person name="Hayashi T."/>
            <person name="Toyoda A."/>
            <person name="Oliveira C."/>
            <person name="Osipova E."/>
            <person name="Leigh N.D."/>
            <person name="Simon A."/>
            <person name="Yun M.H."/>
        </authorList>
    </citation>
    <scope>NUCLEOTIDE SEQUENCE</scope>
    <source>
        <strain evidence="2">20211129_DDA</strain>
        <tissue evidence="2">Liver</tissue>
    </source>
</reference>
<feature type="region of interest" description="Disordered" evidence="1">
    <location>
        <begin position="1"/>
        <end position="22"/>
    </location>
</feature>
<dbReference type="AlphaFoldDB" id="A0AAV7LFU8"/>
<keyword evidence="3" id="KW-1185">Reference proteome</keyword>
<evidence type="ECO:0000313" key="2">
    <source>
        <dbReference type="EMBL" id="KAJ1087658.1"/>
    </source>
</evidence>
<organism evidence="2 3">
    <name type="scientific">Pleurodeles waltl</name>
    <name type="common">Iberian ribbed newt</name>
    <dbReference type="NCBI Taxonomy" id="8319"/>
    <lineage>
        <taxon>Eukaryota</taxon>
        <taxon>Metazoa</taxon>
        <taxon>Chordata</taxon>
        <taxon>Craniata</taxon>
        <taxon>Vertebrata</taxon>
        <taxon>Euteleostomi</taxon>
        <taxon>Amphibia</taxon>
        <taxon>Batrachia</taxon>
        <taxon>Caudata</taxon>
        <taxon>Salamandroidea</taxon>
        <taxon>Salamandridae</taxon>
        <taxon>Pleurodelinae</taxon>
        <taxon>Pleurodeles</taxon>
    </lineage>
</organism>
<sequence length="69" mass="7353">MLRSQMSLYASPGWQRQSTVPVSQAETEPVALGLDLTLQVVGLHGTPGAARAEDQGSGRHWHGQEQGSV</sequence>
<dbReference type="EMBL" id="JANPWB010000015">
    <property type="protein sequence ID" value="KAJ1087658.1"/>
    <property type="molecule type" value="Genomic_DNA"/>
</dbReference>
<feature type="region of interest" description="Disordered" evidence="1">
    <location>
        <begin position="45"/>
        <end position="69"/>
    </location>
</feature>
<evidence type="ECO:0000256" key="1">
    <source>
        <dbReference type="SAM" id="MobiDB-lite"/>
    </source>
</evidence>
<proteinExistence type="predicted"/>
<comment type="caution">
    <text evidence="2">The sequence shown here is derived from an EMBL/GenBank/DDBJ whole genome shotgun (WGS) entry which is preliminary data.</text>
</comment>
<dbReference type="Proteomes" id="UP001066276">
    <property type="component" value="Chromosome 11"/>
</dbReference>
<evidence type="ECO:0000313" key="3">
    <source>
        <dbReference type="Proteomes" id="UP001066276"/>
    </source>
</evidence>
<accession>A0AAV7LFU8</accession>